<evidence type="ECO:0000256" key="14">
    <source>
        <dbReference type="ARBA" id="ARBA00022840"/>
    </source>
</evidence>
<dbReference type="PANTHER" id="PTHR34299:SF1">
    <property type="entry name" value="DIACYLGLYCEROL KINASE"/>
    <property type="match status" value="1"/>
</dbReference>
<keyword evidence="19" id="KW-0594">Phospholipid biosynthesis</keyword>
<keyword evidence="20 21" id="KW-1208">Phospholipid metabolism</keyword>
<feature type="transmembrane region" description="Helical" evidence="21">
    <location>
        <begin position="127"/>
        <end position="146"/>
    </location>
</feature>
<comment type="cofactor">
    <cofactor evidence="1">
        <name>Mg(2+)</name>
        <dbReference type="ChEBI" id="CHEBI:18420"/>
    </cofactor>
</comment>
<evidence type="ECO:0000256" key="4">
    <source>
        <dbReference type="ARBA" id="ARBA00012133"/>
    </source>
</evidence>
<proteinExistence type="inferred from homology"/>
<keyword evidence="11" id="KW-0479">Metal-binding</keyword>
<keyword evidence="13 21" id="KW-0418">Kinase</keyword>
<evidence type="ECO:0000256" key="10">
    <source>
        <dbReference type="ARBA" id="ARBA00022692"/>
    </source>
</evidence>
<comment type="subcellular location">
    <subcellularLocation>
        <location evidence="2 21">Cell inner membrane</location>
        <topology evidence="2 21">Multi-pass membrane protein</topology>
    </subcellularLocation>
</comment>
<keyword evidence="17 21" id="KW-0443">Lipid metabolism</keyword>
<evidence type="ECO:0000256" key="17">
    <source>
        <dbReference type="ARBA" id="ARBA00023098"/>
    </source>
</evidence>
<dbReference type="InterPro" id="IPR036945">
    <property type="entry name" value="DAGK_sf"/>
</dbReference>
<dbReference type="EC" id="2.7.1.107" evidence="4 21"/>
<keyword evidence="15" id="KW-0460">Magnesium</keyword>
<keyword evidence="6" id="KW-1003">Cell membrane</keyword>
<dbReference type="InterPro" id="IPR033718">
    <property type="entry name" value="DAGK_prok"/>
</dbReference>
<dbReference type="PROSITE" id="PS01069">
    <property type="entry name" value="DAGK_PROKAR"/>
    <property type="match status" value="1"/>
</dbReference>
<keyword evidence="14 21" id="KW-0067">ATP-binding</keyword>
<accession>A0ABS5RR88</accession>
<evidence type="ECO:0000256" key="21">
    <source>
        <dbReference type="RuleBase" id="RU363065"/>
    </source>
</evidence>
<keyword evidence="7" id="KW-0444">Lipid biosynthesis</keyword>
<dbReference type="Pfam" id="PF01219">
    <property type="entry name" value="DAGK_prokar"/>
    <property type="match status" value="1"/>
</dbReference>
<dbReference type="Proteomes" id="UP001297272">
    <property type="component" value="Unassembled WGS sequence"/>
</dbReference>
<evidence type="ECO:0000256" key="3">
    <source>
        <dbReference type="ARBA" id="ARBA00005967"/>
    </source>
</evidence>
<evidence type="ECO:0000256" key="8">
    <source>
        <dbReference type="ARBA" id="ARBA00022519"/>
    </source>
</evidence>
<evidence type="ECO:0000256" key="11">
    <source>
        <dbReference type="ARBA" id="ARBA00022723"/>
    </source>
</evidence>
<keyword evidence="10 21" id="KW-0812">Transmembrane</keyword>
<comment type="caution">
    <text evidence="23">The sequence shown here is derived from an EMBL/GenBank/DDBJ whole genome shotgun (WGS) entry which is preliminary data.</text>
</comment>
<comment type="similarity">
    <text evidence="3 21">Belongs to the bacterial diacylglycerol kinase family.</text>
</comment>
<evidence type="ECO:0000256" key="19">
    <source>
        <dbReference type="ARBA" id="ARBA00023209"/>
    </source>
</evidence>
<evidence type="ECO:0000256" key="12">
    <source>
        <dbReference type="ARBA" id="ARBA00022741"/>
    </source>
</evidence>
<dbReference type="Gene3D" id="1.10.287.3610">
    <property type="match status" value="1"/>
</dbReference>
<evidence type="ECO:0000256" key="22">
    <source>
        <dbReference type="SAM" id="MobiDB-lite"/>
    </source>
</evidence>
<keyword evidence="12 21" id="KW-0547">Nucleotide-binding</keyword>
<evidence type="ECO:0000256" key="7">
    <source>
        <dbReference type="ARBA" id="ARBA00022516"/>
    </source>
</evidence>
<evidence type="ECO:0000256" key="9">
    <source>
        <dbReference type="ARBA" id="ARBA00022679"/>
    </source>
</evidence>
<evidence type="ECO:0000256" key="5">
    <source>
        <dbReference type="ARBA" id="ARBA00017575"/>
    </source>
</evidence>
<keyword evidence="24" id="KW-1185">Reference proteome</keyword>
<evidence type="ECO:0000256" key="15">
    <source>
        <dbReference type="ARBA" id="ARBA00022842"/>
    </source>
</evidence>
<evidence type="ECO:0000256" key="1">
    <source>
        <dbReference type="ARBA" id="ARBA00001946"/>
    </source>
</evidence>
<keyword evidence="18 21" id="KW-0472">Membrane</keyword>
<dbReference type="InterPro" id="IPR000829">
    <property type="entry name" value="DAGK"/>
</dbReference>
<evidence type="ECO:0000256" key="18">
    <source>
        <dbReference type="ARBA" id="ARBA00023136"/>
    </source>
</evidence>
<comment type="caution">
    <text evidence="21">Lacks conserved residue(s) required for the propagation of feature annotation.</text>
</comment>
<evidence type="ECO:0000256" key="6">
    <source>
        <dbReference type="ARBA" id="ARBA00022475"/>
    </source>
</evidence>
<feature type="transmembrane region" description="Helical" evidence="21">
    <location>
        <begin position="63"/>
        <end position="81"/>
    </location>
</feature>
<dbReference type="EMBL" id="JAFMNX010000001">
    <property type="protein sequence ID" value="MBS9719574.1"/>
    <property type="molecule type" value="Genomic_DNA"/>
</dbReference>
<keyword evidence="16 21" id="KW-1133">Transmembrane helix</keyword>
<evidence type="ECO:0000313" key="23">
    <source>
        <dbReference type="EMBL" id="MBS9719574.1"/>
    </source>
</evidence>
<evidence type="ECO:0000256" key="13">
    <source>
        <dbReference type="ARBA" id="ARBA00022777"/>
    </source>
</evidence>
<comment type="function">
    <text evidence="21">Catalyzes the ATP-dependent phosphorylation of sn-l,2-diacylglycerol (DAG) to phosphatidic acid. Involved in the recycling of diacylglycerol produced as a by-product during membrane-derived oligosaccharide (MDO) biosynthesis.</text>
</comment>
<reference evidence="23 24" key="1">
    <citation type="submission" date="2021-03" db="EMBL/GenBank/DDBJ databases">
        <title>Tianweitania aestuarii sp. nov., isolated from a tidal flat.</title>
        <authorList>
            <person name="Park S."/>
            <person name="Yoon J.-H."/>
        </authorList>
    </citation>
    <scope>NUCLEOTIDE SEQUENCE [LARGE SCALE GENOMIC DNA]</scope>
    <source>
        <strain evidence="23 24">BSSL-BM11</strain>
    </source>
</reference>
<sequence length="147" mass="15879">MSGFGGTDRRRYPQGRSIVIQRPEDQPGKPLPKGGVAHVLAAATYSFAGFQRLLKEAAFRHELIAFLAVLSLFAIMSVPAWSYAAQAVLFLVLVAVEALNTAVEVLVDRISPEYSEFARHAKDLGSFAVFCLLAANGIHAVGAVFFL</sequence>
<dbReference type="CDD" id="cd14264">
    <property type="entry name" value="DAGK_IM"/>
    <property type="match status" value="1"/>
</dbReference>
<evidence type="ECO:0000256" key="16">
    <source>
        <dbReference type="ARBA" id="ARBA00022989"/>
    </source>
</evidence>
<feature type="region of interest" description="Disordered" evidence="22">
    <location>
        <begin position="1"/>
        <end position="31"/>
    </location>
</feature>
<keyword evidence="9 21" id="KW-0808">Transferase</keyword>
<name>A0ABS5RR88_9HYPH</name>
<organism evidence="23 24">
    <name type="scientific">Tianweitania aestuarii</name>
    <dbReference type="NCBI Taxonomy" id="2814886"/>
    <lineage>
        <taxon>Bacteria</taxon>
        <taxon>Pseudomonadati</taxon>
        <taxon>Pseudomonadota</taxon>
        <taxon>Alphaproteobacteria</taxon>
        <taxon>Hyphomicrobiales</taxon>
        <taxon>Phyllobacteriaceae</taxon>
        <taxon>Tianweitania</taxon>
    </lineage>
</organism>
<evidence type="ECO:0000256" key="2">
    <source>
        <dbReference type="ARBA" id="ARBA00004429"/>
    </source>
</evidence>
<keyword evidence="8 21" id="KW-0997">Cell inner membrane</keyword>
<dbReference type="PANTHER" id="PTHR34299">
    <property type="entry name" value="DIACYLGLYCEROL KINASE"/>
    <property type="match status" value="1"/>
</dbReference>
<protein>
    <recommendedName>
        <fullName evidence="5 21">Diacylglycerol kinase</fullName>
        <ecNumber evidence="4 21">2.7.1.107</ecNumber>
    </recommendedName>
</protein>
<evidence type="ECO:0000256" key="20">
    <source>
        <dbReference type="ARBA" id="ARBA00023264"/>
    </source>
</evidence>
<gene>
    <name evidence="23" type="ORF">JYU29_02605</name>
</gene>
<dbReference type="GO" id="GO:0016301">
    <property type="term" value="F:kinase activity"/>
    <property type="evidence" value="ECO:0007669"/>
    <property type="project" value="UniProtKB-KW"/>
</dbReference>
<evidence type="ECO:0000313" key="24">
    <source>
        <dbReference type="Proteomes" id="UP001297272"/>
    </source>
</evidence>
<comment type="catalytic activity">
    <reaction evidence="21">
        <text>a 1,2-diacyl-sn-glycerol + ATP = a 1,2-diacyl-sn-glycero-3-phosphate + ADP + H(+)</text>
        <dbReference type="Rhea" id="RHEA:10272"/>
        <dbReference type="ChEBI" id="CHEBI:15378"/>
        <dbReference type="ChEBI" id="CHEBI:17815"/>
        <dbReference type="ChEBI" id="CHEBI:30616"/>
        <dbReference type="ChEBI" id="CHEBI:58608"/>
        <dbReference type="ChEBI" id="CHEBI:456216"/>
        <dbReference type="EC" id="2.7.1.107"/>
    </reaction>
</comment>